<dbReference type="AlphaFoldDB" id="J6EY55"/>
<dbReference type="VEuPathDB" id="FungiDB:A1Q1_01284"/>
<comment type="caution">
    <text evidence="2">The sequence shown here is derived from an EMBL/GenBank/DDBJ whole genome shotgun (WGS) entry which is preliminary data.</text>
</comment>
<dbReference type="GO" id="GO:0008237">
    <property type="term" value="F:metallopeptidase activity"/>
    <property type="evidence" value="ECO:0007669"/>
    <property type="project" value="InterPro"/>
</dbReference>
<dbReference type="EMBL" id="ALBS01000167">
    <property type="protein sequence ID" value="EJT49569.1"/>
    <property type="molecule type" value="Genomic_DNA"/>
</dbReference>
<keyword evidence="1" id="KW-0732">Signal</keyword>
<dbReference type="GeneID" id="25984798"/>
<dbReference type="RefSeq" id="XP_014179832.1">
    <property type="nucleotide sequence ID" value="XM_014324357.1"/>
</dbReference>
<dbReference type="Proteomes" id="UP000002748">
    <property type="component" value="Unassembled WGS sequence"/>
</dbReference>
<protein>
    <recommendedName>
        <fullName evidence="4">IgA peptidase M64-domain-containing protein</fullName>
    </recommendedName>
</protein>
<organism evidence="2 3">
    <name type="scientific">Trichosporon asahii var. asahii (strain ATCC 90039 / CBS 2479 / JCM 2466 / KCTC 7840 / NBRC 103889/ NCYC 2677 / UAMH 7654)</name>
    <name type="common">Yeast</name>
    <dbReference type="NCBI Taxonomy" id="1186058"/>
    <lineage>
        <taxon>Eukaryota</taxon>
        <taxon>Fungi</taxon>
        <taxon>Dikarya</taxon>
        <taxon>Basidiomycota</taxon>
        <taxon>Agaricomycotina</taxon>
        <taxon>Tremellomycetes</taxon>
        <taxon>Trichosporonales</taxon>
        <taxon>Trichosporonaceae</taxon>
        <taxon>Trichosporon</taxon>
    </lineage>
</organism>
<feature type="chain" id="PRO_5003788070" description="IgA peptidase M64-domain-containing protein" evidence="1">
    <location>
        <begin position="23"/>
        <end position="448"/>
    </location>
</feature>
<evidence type="ECO:0008006" key="4">
    <source>
        <dbReference type="Google" id="ProtNLM"/>
    </source>
</evidence>
<evidence type="ECO:0000313" key="3">
    <source>
        <dbReference type="Proteomes" id="UP000002748"/>
    </source>
</evidence>
<reference evidence="2 3" key="1">
    <citation type="journal article" date="2012" name="Eukaryot. Cell">
        <title>Draft genome sequence of CBS 2479, the standard type strain of Trichosporon asahii.</title>
        <authorList>
            <person name="Yang R.Y."/>
            <person name="Li H.T."/>
            <person name="Zhu H."/>
            <person name="Zhou G.P."/>
            <person name="Wang M."/>
            <person name="Wang L."/>
        </authorList>
    </citation>
    <scope>NUCLEOTIDE SEQUENCE [LARGE SCALE GENOMIC DNA]</scope>
    <source>
        <strain evidence="3">ATCC 90039 / CBS 2479 / JCM 2466 / KCTC 7840 / NCYC 2677 / UAMH 7654</strain>
    </source>
</reference>
<dbReference type="HOGENOM" id="CLU_030040_1_0_1"/>
<accession>J6EY55</accession>
<proteinExistence type="predicted"/>
<dbReference type="InterPro" id="IPR024079">
    <property type="entry name" value="MetalloPept_cat_dom_sf"/>
</dbReference>
<sequence>MAAPRRLTAASMLLLFGTLALANQVVFSHGVHGSDHLGPSVPHRWFSEFDARANGDDGKAPEGMELIPLAVQGENGDRVNLAIFADGYEKDKFLADIKTLTDDIVGESGAMAHVADLVNVYGVWVESEKSGLGHDGPLPGSPFGLYREGATLRAVMPGYPKRARAACQQWSKDKDACDQAVILGNDELYGGLGGEFTITTSSKANGVVVARHELGHSLIEVGEEYDGGYVYSGDNSDLVENVGKIKWADHLSEPNPVIQDAHVAIQNYAWHNLNTSWSGTPSSANNKSCSDAYDNSMLRLSLSSIAQPDHINVTLNGENIDLAPGFLPEMKDSLDRRWVEIFLTEPLPVGNSSLQISLTQKGREAKEGKGGKMVTSVEIIEYGRSFVKQEGFVGAFPTVWENGNITLRPTNEECIMRKVNYPSFCSVCKDSLRKHLLGRIEKKKGGKK</sequence>
<gene>
    <name evidence="2" type="ORF">A1Q1_01284</name>
</gene>
<dbReference type="OrthoDB" id="2961863at2759"/>
<dbReference type="Gene3D" id="3.40.390.10">
    <property type="entry name" value="Collagenase (Catalytic Domain)"/>
    <property type="match status" value="1"/>
</dbReference>
<dbReference type="Pfam" id="PF09471">
    <property type="entry name" value="Peptidase_M64"/>
    <property type="match status" value="1"/>
</dbReference>
<dbReference type="KEGG" id="tasa:A1Q1_01284"/>
<name>J6EY55_TRIAS</name>
<dbReference type="InterPro" id="IPR019026">
    <property type="entry name" value="Peptidase_M64_IgA"/>
</dbReference>
<evidence type="ECO:0000256" key="1">
    <source>
        <dbReference type="SAM" id="SignalP"/>
    </source>
</evidence>
<feature type="signal peptide" evidence="1">
    <location>
        <begin position="1"/>
        <end position="22"/>
    </location>
</feature>
<evidence type="ECO:0000313" key="2">
    <source>
        <dbReference type="EMBL" id="EJT49569.1"/>
    </source>
</evidence>